<comment type="similarity">
    <text evidence="6">Belongs to the glutamate synthase family.</text>
</comment>
<keyword evidence="15 26" id="KW-0560">Oxidoreductase</keyword>
<comment type="catalytic activity">
    <reaction evidence="21">
        <text>2 L-glutamate + NADP(+) = L-glutamine + 2-oxoglutarate + NADPH + H(+)</text>
        <dbReference type="Rhea" id="RHEA:15501"/>
        <dbReference type="ChEBI" id="CHEBI:15378"/>
        <dbReference type="ChEBI" id="CHEBI:16810"/>
        <dbReference type="ChEBI" id="CHEBI:29985"/>
        <dbReference type="ChEBI" id="CHEBI:57783"/>
        <dbReference type="ChEBI" id="CHEBI:58349"/>
        <dbReference type="ChEBI" id="CHEBI:58359"/>
        <dbReference type="EC" id="1.4.1.13"/>
    </reaction>
</comment>
<evidence type="ECO:0000256" key="12">
    <source>
        <dbReference type="ARBA" id="ARBA00022827"/>
    </source>
</evidence>
<evidence type="ECO:0000256" key="5">
    <source>
        <dbReference type="ARBA" id="ARBA00004909"/>
    </source>
</evidence>
<comment type="pathway">
    <text evidence="4">Energy metabolism; nitrogen metabolism.</text>
</comment>
<dbReference type="Gene3D" id="2.160.20.60">
    <property type="entry name" value="Glutamate synthase, alpha subunit, C-terminal domain"/>
    <property type="match status" value="1"/>
</dbReference>
<evidence type="ECO:0000256" key="20">
    <source>
        <dbReference type="ARBA" id="ARBA00037898"/>
    </source>
</evidence>
<dbReference type="InterPro" id="IPR013785">
    <property type="entry name" value="Aldolase_TIM"/>
</dbReference>
<dbReference type="Pfam" id="PF04898">
    <property type="entry name" value="Glu_syn_central"/>
    <property type="match status" value="1"/>
</dbReference>
<evidence type="ECO:0000256" key="8">
    <source>
        <dbReference type="ARBA" id="ARBA00022605"/>
    </source>
</evidence>
<dbReference type="SUPFAM" id="SSF51395">
    <property type="entry name" value="FMN-linked oxidoreductases"/>
    <property type="match status" value="1"/>
</dbReference>
<dbReference type="GO" id="GO:0019676">
    <property type="term" value="P:ammonia assimilation cycle"/>
    <property type="evidence" value="ECO:0007669"/>
    <property type="project" value="TreeGrafter"/>
</dbReference>
<evidence type="ECO:0000256" key="9">
    <source>
        <dbReference type="ARBA" id="ARBA00022630"/>
    </source>
</evidence>
<dbReference type="Proteomes" id="UP000291106">
    <property type="component" value="Chromosome"/>
</dbReference>
<dbReference type="InterPro" id="IPR050711">
    <property type="entry name" value="ET-N_metabolism_enzyme"/>
</dbReference>
<dbReference type="InterPro" id="IPR002489">
    <property type="entry name" value="Glu_synth_asu_C"/>
</dbReference>
<dbReference type="PROSITE" id="PS51278">
    <property type="entry name" value="GATASE_TYPE_2"/>
    <property type="match status" value="1"/>
</dbReference>
<evidence type="ECO:0000256" key="21">
    <source>
        <dbReference type="ARBA" id="ARBA00048151"/>
    </source>
</evidence>
<evidence type="ECO:0000256" key="18">
    <source>
        <dbReference type="ARBA" id="ARBA00023164"/>
    </source>
</evidence>
<dbReference type="Gene3D" id="3.60.20.10">
    <property type="entry name" value="Glutamine Phosphoribosylpyrophosphate, subunit 1, domain 1"/>
    <property type="match status" value="1"/>
</dbReference>
<evidence type="ECO:0000256" key="23">
    <source>
        <dbReference type="ARBA" id="ARBA00072108"/>
    </source>
</evidence>
<name>A0A411PK27_9GAMM</name>
<comment type="pathway">
    <text evidence="20">Amino-acid biosynthesis; L-glutamate biosynthesis via GLT pathway; L-glutamate from 2-oxoglutarate and L-glutamine (NADP(+) route): step 1/1.</text>
</comment>
<evidence type="ECO:0000313" key="27">
    <source>
        <dbReference type="Proteomes" id="UP000291106"/>
    </source>
</evidence>
<keyword evidence="19" id="KW-0003">3Fe-4S</keyword>
<gene>
    <name evidence="26" type="primary">gltB</name>
    <name evidence="26" type="ORF">EXU30_15310</name>
</gene>
<keyword evidence="14" id="KW-0315">Glutamine amidotransferase</keyword>
<dbReference type="InterPro" id="IPR036485">
    <property type="entry name" value="Glu_synth_asu_C_sf"/>
</dbReference>
<dbReference type="PANTHER" id="PTHR11938:SF148">
    <property type="entry name" value="GLUTAMATE SYNTHASE [NADPH] LARGE CHAIN"/>
    <property type="match status" value="1"/>
</dbReference>
<feature type="domain" description="Glutamine amidotransferase type-2" evidence="25">
    <location>
        <begin position="13"/>
        <end position="403"/>
    </location>
</feature>
<dbReference type="CDD" id="cd00713">
    <property type="entry name" value="GltS"/>
    <property type="match status" value="1"/>
</dbReference>
<proteinExistence type="inferred from homology"/>
<reference evidence="26 27" key="1">
    <citation type="submission" date="2019-02" db="EMBL/GenBank/DDBJ databases">
        <title>Shewanella sp. D4-2 isolated from Dokdo Island.</title>
        <authorList>
            <person name="Baek K."/>
        </authorList>
    </citation>
    <scope>NUCLEOTIDE SEQUENCE [LARGE SCALE GENOMIC DNA]</scope>
    <source>
        <strain evidence="26 27">D4-2</strain>
    </source>
</reference>
<evidence type="ECO:0000256" key="6">
    <source>
        <dbReference type="ARBA" id="ARBA00009716"/>
    </source>
</evidence>
<dbReference type="FunFam" id="3.20.20.70:FF:000109">
    <property type="entry name" value="Glutamate synthase, large subunit"/>
    <property type="match status" value="1"/>
</dbReference>
<dbReference type="OrthoDB" id="9758182at2"/>
<evidence type="ECO:0000256" key="15">
    <source>
        <dbReference type="ARBA" id="ARBA00023002"/>
    </source>
</evidence>
<dbReference type="Pfam" id="PF01645">
    <property type="entry name" value="Glu_synthase"/>
    <property type="match status" value="1"/>
</dbReference>
<comment type="pathway">
    <text evidence="5">Nitrogen metabolism.</text>
</comment>
<evidence type="ECO:0000256" key="7">
    <source>
        <dbReference type="ARBA" id="ARBA00012079"/>
    </source>
</evidence>
<evidence type="ECO:0000313" key="26">
    <source>
        <dbReference type="EMBL" id="QBF83893.1"/>
    </source>
</evidence>
<evidence type="ECO:0000256" key="13">
    <source>
        <dbReference type="ARBA" id="ARBA00022857"/>
    </source>
</evidence>
<evidence type="ECO:0000259" key="25">
    <source>
        <dbReference type="PROSITE" id="PS51278"/>
    </source>
</evidence>
<evidence type="ECO:0000256" key="16">
    <source>
        <dbReference type="ARBA" id="ARBA00023004"/>
    </source>
</evidence>
<evidence type="ECO:0000256" key="17">
    <source>
        <dbReference type="ARBA" id="ARBA00023014"/>
    </source>
</evidence>
<evidence type="ECO:0000256" key="4">
    <source>
        <dbReference type="ARBA" id="ARBA00004802"/>
    </source>
</evidence>
<keyword evidence="27" id="KW-1185">Reference proteome</keyword>
<keyword evidence="10" id="KW-0288">FMN</keyword>
<dbReference type="GO" id="GO:0006537">
    <property type="term" value="P:glutamate biosynthetic process"/>
    <property type="evidence" value="ECO:0007669"/>
    <property type="project" value="UniProtKB-KW"/>
</dbReference>
<dbReference type="CDD" id="cd02808">
    <property type="entry name" value="GltS_FMN"/>
    <property type="match status" value="1"/>
</dbReference>
<dbReference type="EC" id="1.4.1.13" evidence="7"/>
<dbReference type="InterPro" id="IPR006982">
    <property type="entry name" value="Glu_synth_centr_N"/>
</dbReference>
<comment type="cofactor">
    <cofactor evidence="3">
        <name>FAD</name>
        <dbReference type="ChEBI" id="CHEBI:57692"/>
    </cofactor>
</comment>
<evidence type="ECO:0000256" key="22">
    <source>
        <dbReference type="ARBA" id="ARBA00053198"/>
    </source>
</evidence>
<keyword evidence="18" id="KW-0314">Glutamate biosynthesis</keyword>
<comment type="cofactor">
    <cofactor evidence="1">
        <name>FMN</name>
        <dbReference type="ChEBI" id="CHEBI:58210"/>
    </cofactor>
</comment>
<dbReference type="InterPro" id="IPR002932">
    <property type="entry name" value="Glu_synthdom"/>
</dbReference>
<evidence type="ECO:0000256" key="24">
    <source>
        <dbReference type="ARBA" id="ARBA00079921"/>
    </source>
</evidence>
<accession>A0A411PK27</accession>
<dbReference type="GO" id="GO:0051538">
    <property type="term" value="F:3 iron, 4 sulfur cluster binding"/>
    <property type="evidence" value="ECO:0007669"/>
    <property type="project" value="UniProtKB-KW"/>
</dbReference>
<comment type="function">
    <text evidence="22">Catalyzes the conversion of L-glutamine and 2-oxoglutarate into two molecules of L-glutamate.</text>
</comment>
<dbReference type="Pfam" id="PF00310">
    <property type="entry name" value="GATase_2"/>
    <property type="match status" value="1"/>
</dbReference>
<evidence type="ECO:0000256" key="1">
    <source>
        <dbReference type="ARBA" id="ARBA00001917"/>
    </source>
</evidence>
<dbReference type="Pfam" id="PF01493">
    <property type="entry name" value="GXGXG"/>
    <property type="match status" value="1"/>
</dbReference>
<dbReference type="GO" id="GO:0046872">
    <property type="term" value="F:metal ion binding"/>
    <property type="evidence" value="ECO:0007669"/>
    <property type="project" value="UniProtKB-KW"/>
</dbReference>
<dbReference type="FunFam" id="3.20.20.70:FF:000061">
    <property type="entry name" value="Glutamate synthase large subunit"/>
    <property type="match status" value="1"/>
</dbReference>
<evidence type="ECO:0000256" key="19">
    <source>
        <dbReference type="ARBA" id="ARBA00023291"/>
    </source>
</evidence>
<dbReference type="Gene3D" id="3.20.20.70">
    <property type="entry name" value="Aldolase class I"/>
    <property type="match status" value="2"/>
</dbReference>
<keyword evidence="11" id="KW-0479">Metal-binding</keyword>
<dbReference type="SUPFAM" id="SSF56235">
    <property type="entry name" value="N-terminal nucleophile aminohydrolases (Ntn hydrolases)"/>
    <property type="match status" value="1"/>
</dbReference>
<dbReference type="RefSeq" id="WP_130601459.1">
    <property type="nucleotide sequence ID" value="NZ_CP036200.1"/>
</dbReference>
<dbReference type="SUPFAM" id="SSF69336">
    <property type="entry name" value="Alpha subunit of glutamate synthase, C-terminal domain"/>
    <property type="match status" value="1"/>
</dbReference>
<dbReference type="InterPro" id="IPR029055">
    <property type="entry name" value="Ntn_hydrolases_N"/>
</dbReference>
<comment type="cofactor">
    <cofactor evidence="2">
        <name>[3Fe-4S] cluster</name>
        <dbReference type="ChEBI" id="CHEBI:21137"/>
    </cofactor>
</comment>
<protein>
    <recommendedName>
        <fullName evidence="23">Glutamate synthase [NADPH] large chain</fullName>
        <ecNumber evidence="7">1.4.1.13</ecNumber>
    </recommendedName>
    <alternativeName>
        <fullName evidence="24">Glutamate synthase subunit alpha</fullName>
    </alternativeName>
</protein>
<dbReference type="FunFam" id="2.160.20.60:FF:000002">
    <property type="entry name" value="Glutamate synthase, large subunit"/>
    <property type="match status" value="1"/>
</dbReference>
<dbReference type="CDD" id="cd00982">
    <property type="entry name" value="gltB_C"/>
    <property type="match status" value="1"/>
</dbReference>
<keyword evidence="17" id="KW-0411">Iron-sulfur</keyword>
<keyword evidence="13" id="KW-0521">NADP</keyword>
<keyword evidence="8" id="KW-0028">Amino-acid biosynthesis</keyword>
<keyword evidence="9" id="KW-0285">Flavoprotein</keyword>
<evidence type="ECO:0000256" key="10">
    <source>
        <dbReference type="ARBA" id="ARBA00022643"/>
    </source>
</evidence>
<organism evidence="26 27">
    <name type="scientific">Shewanella maritima</name>
    <dbReference type="NCBI Taxonomy" id="2520507"/>
    <lineage>
        <taxon>Bacteria</taxon>
        <taxon>Pseudomonadati</taxon>
        <taxon>Pseudomonadota</taxon>
        <taxon>Gammaproteobacteria</taxon>
        <taxon>Alteromonadales</taxon>
        <taxon>Shewanellaceae</taxon>
        <taxon>Shewanella</taxon>
    </lineage>
</organism>
<dbReference type="KEGG" id="smai:EXU30_15310"/>
<evidence type="ECO:0000256" key="14">
    <source>
        <dbReference type="ARBA" id="ARBA00022962"/>
    </source>
</evidence>
<dbReference type="PANTHER" id="PTHR11938">
    <property type="entry name" value="FAD NADPH DEHYDROGENASE/OXIDOREDUCTASE"/>
    <property type="match status" value="1"/>
</dbReference>
<evidence type="ECO:0000256" key="3">
    <source>
        <dbReference type="ARBA" id="ARBA00001974"/>
    </source>
</evidence>
<dbReference type="NCBIfam" id="NF008730">
    <property type="entry name" value="PRK11750.1"/>
    <property type="match status" value="1"/>
</dbReference>
<sequence length="1482" mass="162558">MSLYHPSFERDNCGFGLIAQMDGEASHRIVRTAIHGLDRMKHRGGIAADGRTGDGCGLLMQMPREFFKAVAAENDWHLSRNFAVGMLFLSQDQQKADEAKFILEKELQRETLGVAGWRKVPVNKEVLGEIGRESLPQIYQVLINAPVGWREKDLERRLYMARRRLEQQIQSEQDCYVASLSGQVIVYKGLLMPADLPHFYQDLADLRLKSAICLFHQRFSTNTSPKWPLAQPFRYLAHNGEINTITGNRQWARARAYKFSSPLLPDLQQAAPFVNETGSDSSSLDNMLEMLLSGGMDLYRAMRLLIPPAWQSNPEMDDELKAFYDFNSMHMEPWDGPAGIVMTNGRHAACAVDRNGLRPSRYVITKDRIITLASEVGIWDYAADEVVEKGRVGPGELLVLDTLNGKLYQSFEIDNDLKRRHPYKEWMAKNSQTLIPADKVDQAKLGASVFDKDTLLQYQKQFGYSREELEQVIWVLANKGEEATGSMGDDTPMAVLSKKSRSLYDYFRQKFAQVTNPPIDPLREKHVMSLATCVGREQNLFCETTGNAYRVMFDSPILLFSDFNQLLGLDSNYYRANTVDLNYDASESLEQAIERITDESERLARSGTTLLVLSDRAVGKNVQVIPAAMAVGAVQTRLVDKSLRCDTNIIVETASARDPHHFAVLLGFGATAIYPYLVYESISAMAKLNQVDDTAALMLNFRSGTEKGLRKIMSKMGISTVGSYRCSQQFEAVGLSKEVVELCFKGVVSRIEGVSFEHIASDQKVLHKSAYRKHVPLPQGGLLKYVEGGEYHCFNPDVVNTLQASLNTRDFAKYQKFAELVDDRPVATLRDLIGINGNQSSIDEAQVEDASNLYGRFDSAAMSIGALSPEAHEALAVAMNRLGGRSNSGEGGEDPSRFYSERNSAIKQIASGRFGVTAHYLVNAEVLQIKVAQGAKPGEGGQLPGHKVSVEIAGLRHSRPGVTLISPPPHHDIYSIEDLAQLIFDLKQINPTALVSVKLVSEPGIGTIATGVAKAYADMITVSGYDGGTGASPITSVKYAGSPWELGLAEVHQALVENGLRHKIRLQVDGGLKTGTDVIKAALLGAESFGFGTVPMIALGCKYLRICHLNNCATGVATQDQNLRDNHYHGLPDKVVTYFEFVAKEVRQWMAKLGVSEFDKLVGRSDWLQALDGQTEKQQGLDLAPILYQPQVPQGTDITWKETNPPSDPGALNQTLVTDCEAAVLNAEPYANQYAINNTDRSVGASLSGFIATKVGVNGAKETISLGFNGSAGQSFGVWNSPGLELKLCGDANDYVGKGMSGGKIVIHPPVGSPFQSERSAIMGNTCLYGATGGRVYAAGKAGERFAVRNSGAIAVVEGLGDNGCEYMTGGIVVVLGKTGVNFGAGMTGGFAYVFDQHRRFHRRVNTEMVDTHKIESSIQQAHLKELIQAHVQETGSEHANMILSDFDNWIDCFVLVKPKNIAVGDLLKIEQKSPELAVKAG</sequence>
<evidence type="ECO:0000256" key="2">
    <source>
        <dbReference type="ARBA" id="ARBA00001927"/>
    </source>
</evidence>
<keyword evidence="16" id="KW-0408">Iron</keyword>
<evidence type="ECO:0000256" key="11">
    <source>
        <dbReference type="ARBA" id="ARBA00022723"/>
    </source>
</evidence>
<dbReference type="GO" id="GO:0004355">
    <property type="term" value="F:glutamate synthase (NADPH) activity"/>
    <property type="evidence" value="ECO:0007669"/>
    <property type="project" value="UniProtKB-EC"/>
</dbReference>
<dbReference type="InterPro" id="IPR017932">
    <property type="entry name" value="GATase_2_dom"/>
</dbReference>
<keyword evidence="12" id="KW-0274">FAD</keyword>
<dbReference type="EMBL" id="CP036200">
    <property type="protein sequence ID" value="QBF83893.1"/>
    <property type="molecule type" value="Genomic_DNA"/>
</dbReference>
<dbReference type="FunFam" id="3.60.20.10:FF:000001">
    <property type="entry name" value="Glutamate synthase, large subunit"/>
    <property type="match status" value="1"/>
</dbReference>